<evidence type="ECO:0000313" key="2">
    <source>
        <dbReference type="Proteomes" id="UP000538196"/>
    </source>
</evidence>
<reference evidence="1 2" key="1">
    <citation type="submission" date="2020-08" db="EMBL/GenBank/DDBJ databases">
        <title>Sequencing the genomes of 1000 actinobacteria strains.</title>
        <authorList>
            <person name="Klenk H.-P."/>
        </authorList>
    </citation>
    <scope>NUCLEOTIDE SEQUENCE [LARGE SCALE GENOMIC DNA]</scope>
    <source>
        <strain evidence="1 2">DSM 20146</strain>
    </source>
</reference>
<organism evidence="1 2">
    <name type="scientific">Leifsonia aquatica</name>
    <name type="common">Corynebacterium aquaticum</name>
    <dbReference type="NCBI Taxonomy" id="144185"/>
    <lineage>
        <taxon>Bacteria</taxon>
        <taxon>Bacillati</taxon>
        <taxon>Actinomycetota</taxon>
        <taxon>Actinomycetes</taxon>
        <taxon>Micrococcales</taxon>
        <taxon>Microbacteriaceae</taxon>
        <taxon>Leifsonia</taxon>
    </lineage>
</organism>
<proteinExistence type="predicted"/>
<dbReference type="Proteomes" id="UP000538196">
    <property type="component" value="Unassembled WGS sequence"/>
</dbReference>
<sequence>MPRATVARGILMVSRYPMVPIGTIFPPSTL</sequence>
<evidence type="ECO:0000313" key="1">
    <source>
        <dbReference type="EMBL" id="MBB2966119.1"/>
    </source>
</evidence>
<keyword evidence="2" id="KW-1185">Reference proteome</keyword>
<gene>
    <name evidence="1" type="ORF">FHX33_000851</name>
</gene>
<name>A0A7W4UTR0_LEIAQ</name>
<comment type="caution">
    <text evidence="1">The sequence shown here is derived from an EMBL/GenBank/DDBJ whole genome shotgun (WGS) entry which is preliminary data.</text>
</comment>
<accession>A0A7W4UTR0</accession>
<dbReference type="EMBL" id="JACHVP010000001">
    <property type="protein sequence ID" value="MBB2966119.1"/>
    <property type="molecule type" value="Genomic_DNA"/>
</dbReference>
<protein>
    <submittedName>
        <fullName evidence="1">Uncharacterized protein</fullName>
    </submittedName>
</protein>
<dbReference type="AlphaFoldDB" id="A0A7W4UTR0"/>